<dbReference type="InterPro" id="IPR003616">
    <property type="entry name" value="Post-SET_dom"/>
</dbReference>
<reference evidence="10" key="1">
    <citation type="journal article" date="2015" name="Genome Biol. Evol.">
        <title>Physical Mapping and Refinement of the Painted Turtle Genome (Chrysemys picta) Inform Amniote Genome Evolution and Challenge Turtle-Bird Chromosomal Conservation.</title>
        <authorList>
            <person name="Badenhorst D."/>
            <person name="Hillier L.W."/>
            <person name="Literman R."/>
            <person name="Montiel E.E."/>
            <person name="Radhakrishnan S."/>
            <person name="Shen Y."/>
            <person name="Minx P."/>
            <person name="Janes D.E."/>
            <person name="Warren W.C."/>
            <person name="Edwards S.V."/>
            <person name="Valenzuela N."/>
        </authorList>
    </citation>
    <scope>NUCLEOTIDE SEQUENCE [LARGE SCALE GENOMIC DNA]</scope>
</reference>
<evidence type="ECO:0000256" key="8">
    <source>
        <dbReference type="SAM" id="MobiDB-lite"/>
    </source>
</evidence>
<dbReference type="Gene3D" id="2.170.270.10">
    <property type="entry name" value="SET domain"/>
    <property type="match status" value="1"/>
</dbReference>
<dbReference type="PROSITE" id="PS50868">
    <property type="entry name" value="POST_SET"/>
    <property type="match status" value="1"/>
</dbReference>
<dbReference type="SMART" id="SM00508">
    <property type="entry name" value="PostSET"/>
    <property type="match status" value="1"/>
</dbReference>
<dbReference type="InterPro" id="IPR050777">
    <property type="entry name" value="SET2_Histone-Lys_MeTrsfase"/>
</dbReference>
<dbReference type="GeneTree" id="ENSGT00940000155027"/>
<comment type="subcellular location">
    <subcellularLocation>
        <location evidence="2">Chromosome</location>
    </subcellularLocation>
    <subcellularLocation>
        <location evidence="1">Nucleus</location>
    </subcellularLocation>
</comment>
<evidence type="ECO:0000256" key="6">
    <source>
        <dbReference type="ARBA" id="ARBA00022691"/>
    </source>
</evidence>
<feature type="region of interest" description="Disordered" evidence="8">
    <location>
        <begin position="49"/>
        <end position="86"/>
    </location>
</feature>
<dbReference type="SUPFAM" id="SSF82199">
    <property type="entry name" value="SET domain"/>
    <property type="match status" value="1"/>
</dbReference>
<evidence type="ECO:0000256" key="4">
    <source>
        <dbReference type="ARBA" id="ARBA00022603"/>
    </source>
</evidence>
<dbReference type="GO" id="GO:0008168">
    <property type="term" value="F:methyltransferase activity"/>
    <property type="evidence" value="ECO:0007669"/>
    <property type="project" value="UniProtKB-KW"/>
</dbReference>
<organism evidence="10 11">
    <name type="scientific">Chrysemys picta bellii</name>
    <name type="common">Western painted turtle</name>
    <name type="synonym">Emys bellii</name>
    <dbReference type="NCBI Taxonomy" id="8478"/>
    <lineage>
        <taxon>Eukaryota</taxon>
        <taxon>Metazoa</taxon>
        <taxon>Chordata</taxon>
        <taxon>Craniata</taxon>
        <taxon>Vertebrata</taxon>
        <taxon>Euteleostomi</taxon>
        <taxon>Archelosauria</taxon>
        <taxon>Testudinata</taxon>
        <taxon>Testudines</taxon>
        <taxon>Cryptodira</taxon>
        <taxon>Durocryptodira</taxon>
        <taxon>Testudinoidea</taxon>
        <taxon>Emydidae</taxon>
        <taxon>Chrysemys</taxon>
    </lineage>
</organism>
<dbReference type="GO" id="GO:0005694">
    <property type="term" value="C:chromosome"/>
    <property type="evidence" value="ECO:0007669"/>
    <property type="project" value="UniProtKB-SubCell"/>
</dbReference>
<evidence type="ECO:0000313" key="11">
    <source>
        <dbReference type="Proteomes" id="UP000694380"/>
    </source>
</evidence>
<keyword evidence="3" id="KW-0158">Chromosome</keyword>
<evidence type="ECO:0000259" key="9">
    <source>
        <dbReference type="PROSITE" id="PS50868"/>
    </source>
</evidence>
<evidence type="ECO:0000256" key="7">
    <source>
        <dbReference type="ARBA" id="ARBA00023242"/>
    </source>
</evidence>
<sequence length="147" mass="15774">MGGGHNYHTIIIFAGTELTFNYNLECLGNGKTVCKCGAPNCSGFLGVRPKNPPNLTEEKSKKFKRRQQSERMSASAVETEGRYQQGSGSALGISVMCVAKKQLPSVRCVPAPSASSTGRACSLSPNWMDAYPLKTAVQAETHHPLKA</sequence>
<dbReference type="Proteomes" id="UP000694380">
    <property type="component" value="Chromosome 6"/>
</dbReference>
<keyword evidence="11" id="KW-1185">Reference proteome</keyword>
<evidence type="ECO:0000313" key="10">
    <source>
        <dbReference type="Ensembl" id="ENSCPBP00000012275.1"/>
    </source>
</evidence>
<feature type="domain" description="Post-SET" evidence="9">
    <location>
        <begin position="30"/>
        <end position="46"/>
    </location>
</feature>
<evidence type="ECO:0000256" key="5">
    <source>
        <dbReference type="ARBA" id="ARBA00022679"/>
    </source>
</evidence>
<protein>
    <recommendedName>
        <fullName evidence="9">Post-SET domain-containing protein</fullName>
    </recommendedName>
</protein>
<evidence type="ECO:0000256" key="2">
    <source>
        <dbReference type="ARBA" id="ARBA00004286"/>
    </source>
</evidence>
<dbReference type="AlphaFoldDB" id="A0A8C3FX08"/>
<dbReference type="GO" id="GO:0032259">
    <property type="term" value="P:methylation"/>
    <property type="evidence" value="ECO:0007669"/>
    <property type="project" value="UniProtKB-KW"/>
</dbReference>
<accession>A0A8C3FX08</accession>
<keyword evidence="4" id="KW-0489">Methyltransferase</keyword>
<evidence type="ECO:0000256" key="3">
    <source>
        <dbReference type="ARBA" id="ARBA00022454"/>
    </source>
</evidence>
<evidence type="ECO:0000256" key="1">
    <source>
        <dbReference type="ARBA" id="ARBA00004123"/>
    </source>
</evidence>
<reference evidence="10" key="3">
    <citation type="submission" date="2025-09" db="UniProtKB">
        <authorList>
            <consortium name="Ensembl"/>
        </authorList>
    </citation>
    <scope>IDENTIFICATION</scope>
</reference>
<keyword evidence="7" id="KW-0539">Nucleus</keyword>
<dbReference type="Ensembl" id="ENSCPBT00000014640.1">
    <property type="protein sequence ID" value="ENSCPBP00000012275.1"/>
    <property type="gene ID" value="ENSCPBG00000009291.1"/>
</dbReference>
<proteinExistence type="predicted"/>
<dbReference type="InterPro" id="IPR046341">
    <property type="entry name" value="SET_dom_sf"/>
</dbReference>
<name>A0A8C3FX08_CHRPI</name>
<keyword evidence="6" id="KW-0949">S-adenosyl-L-methionine</keyword>
<dbReference type="GO" id="GO:0005634">
    <property type="term" value="C:nucleus"/>
    <property type="evidence" value="ECO:0007669"/>
    <property type="project" value="UniProtKB-SubCell"/>
</dbReference>
<keyword evidence="5" id="KW-0808">Transferase</keyword>
<reference evidence="10" key="2">
    <citation type="submission" date="2025-08" db="UniProtKB">
        <authorList>
            <consortium name="Ensembl"/>
        </authorList>
    </citation>
    <scope>IDENTIFICATION</scope>
</reference>
<dbReference type="PANTHER" id="PTHR22884">
    <property type="entry name" value="SET DOMAIN PROTEINS"/>
    <property type="match status" value="1"/>
</dbReference>